<feature type="domain" description="Helicase C-terminal" evidence="2">
    <location>
        <begin position="330"/>
        <end position="382"/>
    </location>
</feature>
<dbReference type="GO" id="GO:0004386">
    <property type="term" value="F:helicase activity"/>
    <property type="evidence" value="ECO:0007669"/>
    <property type="project" value="UniProtKB-KW"/>
</dbReference>
<organism evidence="3 4">
    <name type="scientific">Candidatus Anaerobiospirillum pullicola</name>
    <dbReference type="NCBI Taxonomy" id="2838451"/>
    <lineage>
        <taxon>Bacteria</taxon>
        <taxon>Pseudomonadati</taxon>
        <taxon>Pseudomonadota</taxon>
        <taxon>Gammaproteobacteria</taxon>
        <taxon>Aeromonadales</taxon>
        <taxon>Succinivibrionaceae</taxon>
        <taxon>Anaerobiospirillum</taxon>
    </lineage>
</organism>
<dbReference type="Proteomes" id="UP000733611">
    <property type="component" value="Unassembled WGS sequence"/>
</dbReference>
<feature type="region of interest" description="Disordered" evidence="1">
    <location>
        <begin position="562"/>
        <end position="611"/>
    </location>
</feature>
<sequence length="728" mass="81899">MITASENLLNVSFEHSGPSNNSLGMREMQARAYEKRSSPYLLIKAPPACGKSRALMYLALDKVHNQGCDKVIISVPQSAIGASFRNTQLTASGFYWDWEIAPQYDLCRDDDDSKDKQKVASVNKFMADPEAYFLVCTHQTLIFFYSQLEDKSVLNRAVIAIDEFHHVSVDDKSSLGHVVDSIMHDTTAHIIAMTGSYFRGDRVPVLEPKDEALFDKVIYTYYEQFKCYQHLKSLGIDYAFYNGRWTDSVHEILDTTKKMMIFIPHPQSKESSKDKINEVNKLLDAMGTKVDEAADAKVYTVRTSDGRLLKVADLVYDQEPGIQHRTLEYLRRVNEDKDAIDIIIAMKMAKEGFDWPWCEHVLTIGYRSSLTEVIQIIGRATRDALGKEHAQYTNLIANPDASLSDVSDAVNSLLKAISISLLMEQVLAPNVHFRVRRHNEPQPDINTGDDDDEAQTEPDITFDINDDEQAPLTSAAKKILDKDIQSIVEQLLTSEQTANTVNKAMLCKGDGLQELLEDDIIPLLIRKMYPEDDLTDDDIHKIAEAAYIQLVFPDVIKKLQGKGESDAEDASSSADQENVTSDPHSKASEIDGGVGGNGAASANQSANGTQHRNHGEVVFNNALLHFADKLINVDDLDLNLILKITPFQEAHDFISRNLDAATLRLIQDQVISHRAEVTKEELREMWPKVEEFWDNHNDVDPNPHSDDVLERRLAEVLAFVRTQYAKRS</sequence>
<dbReference type="SUPFAM" id="SSF52540">
    <property type="entry name" value="P-loop containing nucleoside triphosphate hydrolases"/>
    <property type="match status" value="1"/>
</dbReference>
<keyword evidence="3" id="KW-0347">Helicase</keyword>
<gene>
    <name evidence="3" type="ORF">H9847_09135</name>
</gene>
<dbReference type="InterPro" id="IPR027417">
    <property type="entry name" value="P-loop_NTPase"/>
</dbReference>
<keyword evidence="3" id="KW-0378">Hydrolase</keyword>
<protein>
    <submittedName>
        <fullName evidence="3">ATP-dependent helicase</fullName>
    </submittedName>
</protein>
<keyword evidence="3" id="KW-0547">Nucleotide-binding</keyword>
<name>A0A948THI6_9GAMM</name>
<accession>A0A948THI6</accession>
<dbReference type="Gene3D" id="3.40.50.300">
    <property type="entry name" value="P-loop containing nucleotide triphosphate hydrolases"/>
    <property type="match status" value="2"/>
</dbReference>
<dbReference type="AlphaFoldDB" id="A0A948THI6"/>
<dbReference type="Pfam" id="PF00271">
    <property type="entry name" value="Helicase_C"/>
    <property type="match status" value="1"/>
</dbReference>
<dbReference type="EMBL" id="JAHLFE010000187">
    <property type="protein sequence ID" value="MBU3845004.1"/>
    <property type="molecule type" value="Genomic_DNA"/>
</dbReference>
<evidence type="ECO:0000313" key="4">
    <source>
        <dbReference type="Proteomes" id="UP000733611"/>
    </source>
</evidence>
<reference evidence="3" key="1">
    <citation type="journal article" date="2021" name="PeerJ">
        <title>Extensive microbial diversity within the chicken gut microbiome revealed by metagenomics and culture.</title>
        <authorList>
            <person name="Gilroy R."/>
            <person name="Ravi A."/>
            <person name="Getino M."/>
            <person name="Pursley I."/>
            <person name="Horton D.L."/>
            <person name="Alikhan N.F."/>
            <person name="Baker D."/>
            <person name="Gharbi K."/>
            <person name="Hall N."/>
            <person name="Watson M."/>
            <person name="Adriaenssens E.M."/>
            <person name="Foster-Nyarko E."/>
            <person name="Jarju S."/>
            <person name="Secka A."/>
            <person name="Antonio M."/>
            <person name="Oren A."/>
            <person name="Chaudhuri R.R."/>
            <person name="La Ragione R."/>
            <person name="Hildebrand F."/>
            <person name="Pallen M.J."/>
        </authorList>
    </citation>
    <scope>NUCLEOTIDE SEQUENCE</scope>
    <source>
        <strain evidence="3">378</strain>
    </source>
</reference>
<dbReference type="InterPro" id="IPR001650">
    <property type="entry name" value="Helicase_C-like"/>
</dbReference>
<evidence type="ECO:0000256" key="1">
    <source>
        <dbReference type="SAM" id="MobiDB-lite"/>
    </source>
</evidence>
<feature type="compositionally biased region" description="Low complexity" evidence="1">
    <location>
        <begin position="599"/>
        <end position="608"/>
    </location>
</feature>
<keyword evidence="3" id="KW-0067">ATP-binding</keyword>
<proteinExistence type="predicted"/>
<evidence type="ECO:0000313" key="3">
    <source>
        <dbReference type="EMBL" id="MBU3845004.1"/>
    </source>
</evidence>
<reference evidence="3" key="2">
    <citation type="submission" date="2021-04" db="EMBL/GenBank/DDBJ databases">
        <authorList>
            <person name="Gilroy R."/>
        </authorList>
    </citation>
    <scope>NUCLEOTIDE SEQUENCE</scope>
    <source>
        <strain evidence="3">378</strain>
    </source>
</reference>
<evidence type="ECO:0000259" key="2">
    <source>
        <dbReference type="Pfam" id="PF00271"/>
    </source>
</evidence>
<comment type="caution">
    <text evidence="3">The sequence shown here is derived from an EMBL/GenBank/DDBJ whole genome shotgun (WGS) entry which is preliminary data.</text>
</comment>